<feature type="compositionally biased region" description="Low complexity" evidence="1">
    <location>
        <begin position="407"/>
        <end position="446"/>
    </location>
</feature>
<gene>
    <name evidence="2" type="ORF">AMON00008_LOCUS45678</name>
</gene>
<organism evidence="2">
    <name type="scientific">Alexandrium monilatum</name>
    <dbReference type="NCBI Taxonomy" id="311494"/>
    <lineage>
        <taxon>Eukaryota</taxon>
        <taxon>Sar</taxon>
        <taxon>Alveolata</taxon>
        <taxon>Dinophyceae</taxon>
        <taxon>Gonyaulacales</taxon>
        <taxon>Pyrocystaceae</taxon>
        <taxon>Alexandrium</taxon>
    </lineage>
</organism>
<accession>A0A7S4S8R3</accession>
<sequence>MPPKKSELPPRKRLAATGTQEASTHYEVFQIVKRRKIHLAEELFSLAQERSAGGDHSLLLYCSGEEGMSKRLQAIVDSAWTPDPGIAEGSSSGSSSLARKHAAPLTPTRLQELRAFARGPPLPTQVVPLKVTKSPARKKFFLAQLAEMRPARGDEVTLFDSFGMRAEVVFRPRCGMWRLRDFYEVLATARRDEVLAGIAPCAAPEGGFRLRRTEAGWRAMLRAGAASPRVPFAELSDAQREAAAAEVRLGVGCGALSWRPPEADSADGKRAADVWIDAMPEDPRFETDTLAAFAHEERLVRVWASRHVEDRQLLALVHAFEACHHAVHQTQGFKLDRGNMRITSSKFSMCRHKSNSKLSYGALAAHACEEEALESSAGRRGSLLAIIGGSHRSASQRPARLPSRLQALSNTAASSPAALPSAPEPKALADAAVPAPSAAPPEVVGP</sequence>
<proteinExistence type="predicted"/>
<dbReference type="EMBL" id="HBNR01064688">
    <property type="protein sequence ID" value="CAE4635942.1"/>
    <property type="molecule type" value="Transcribed_RNA"/>
</dbReference>
<evidence type="ECO:0000256" key="1">
    <source>
        <dbReference type="SAM" id="MobiDB-lite"/>
    </source>
</evidence>
<dbReference type="AlphaFoldDB" id="A0A7S4S8R3"/>
<protein>
    <submittedName>
        <fullName evidence="2">Uncharacterized protein</fullName>
    </submittedName>
</protein>
<reference evidence="2" key="1">
    <citation type="submission" date="2021-01" db="EMBL/GenBank/DDBJ databases">
        <authorList>
            <person name="Corre E."/>
            <person name="Pelletier E."/>
            <person name="Niang G."/>
            <person name="Scheremetjew M."/>
            <person name="Finn R."/>
            <person name="Kale V."/>
            <person name="Holt S."/>
            <person name="Cochrane G."/>
            <person name="Meng A."/>
            <person name="Brown T."/>
            <person name="Cohen L."/>
        </authorList>
    </citation>
    <scope>NUCLEOTIDE SEQUENCE</scope>
    <source>
        <strain evidence="2">CCMP3105</strain>
    </source>
</reference>
<feature type="region of interest" description="Disordered" evidence="1">
    <location>
        <begin position="83"/>
        <end position="103"/>
    </location>
</feature>
<evidence type="ECO:0000313" key="2">
    <source>
        <dbReference type="EMBL" id="CAE4635942.1"/>
    </source>
</evidence>
<name>A0A7S4S8R3_9DINO</name>
<feature type="region of interest" description="Disordered" evidence="1">
    <location>
        <begin position="394"/>
        <end position="446"/>
    </location>
</feature>